<proteinExistence type="predicted"/>
<keyword evidence="3" id="KW-1185">Reference proteome</keyword>
<comment type="caution">
    <text evidence="2">The sequence shown here is derived from an EMBL/GenBank/DDBJ whole genome shotgun (WGS) entry which is preliminary data.</text>
</comment>
<dbReference type="Proteomes" id="UP000533598">
    <property type="component" value="Unassembled WGS sequence"/>
</dbReference>
<evidence type="ECO:0000313" key="3">
    <source>
        <dbReference type="Proteomes" id="UP000533598"/>
    </source>
</evidence>
<evidence type="ECO:0000313" key="2">
    <source>
        <dbReference type="EMBL" id="MBB4679810.1"/>
    </source>
</evidence>
<dbReference type="AlphaFoldDB" id="A0A7W7CEP0"/>
<sequence>MRASETTLTGLIQGQRQFQVPLYQRTYSWTDKQLELLWEDVLSQAGPPPAGPTHFLGSVVLAPSPRSEAGFEQWVVVDGQQRLTSLSLALAALRDHLGETERINDLYLLNRYKQGDDRLRLLPTQADRDSYRRCVLEGQADGEDRLAVAYRYFRRQLGRLTDPAALERVEQSLTTRLTLVLVTADRDDNVHRIFESLNNTGLRLSQADLLRNHLFMCLPTQAERIYTDLWLPLERELGDRLEQLMWLHLVLTGDERVRRQDLYVAQQERLRRAGGTEAAVESYLRELTRRAPHLRTLTEPDREPDPAVRECLRRLADWSVTAAHPMLMTLLDKRDRGELSTVDLVTALVHVESFLVRRMICQVPTNSLARIFEDLPAQLSAELPVAEAVRQVLSGQRHSWPDDDALRTAIRT</sequence>
<evidence type="ECO:0000259" key="1">
    <source>
        <dbReference type="Pfam" id="PF03235"/>
    </source>
</evidence>
<dbReference type="PANTHER" id="PTHR35149:SF2">
    <property type="entry name" value="DUF262 DOMAIN-CONTAINING PROTEIN"/>
    <property type="match status" value="1"/>
</dbReference>
<gene>
    <name evidence="2" type="ORF">HNR67_005928</name>
</gene>
<dbReference type="RefSeq" id="WP_185005513.1">
    <property type="nucleotide sequence ID" value="NZ_BAAAUI010000043.1"/>
</dbReference>
<reference evidence="2 3" key="1">
    <citation type="submission" date="2020-08" db="EMBL/GenBank/DDBJ databases">
        <title>Sequencing the genomes of 1000 actinobacteria strains.</title>
        <authorList>
            <person name="Klenk H.-P."/>
        </authorList>
    </citation>
    <scope>NUCLEOTIDE SEQUENCE [LARGE SCALE GENOMIC DNA]</scope>
    <source>
        <strain evidence="2 3">DSM 44230</strain>
    </source>
</reference>
<dbReference type="InterPro" id="IPR004919">
    <property type="entry name" value="GmrSD_N"/>
</dbReference>
<feature type="domain" description="GmrSD restriction endonucleases N-terminal" evidence="1">
    <location>
        <begin position="10"/>
        <end position="215"/>
    </location>
</feature>
<dbReference type="PANTHER" id="PTHR35149">
    <property type="entry name" value="SLL5132 PROTEIN"/>
    <property type="match status" value="1"/>
</dbReference>
<accession>A0A7W7CEP0</accession>
<protein>
    <recommendedName>
        <fullName evidence="1">GmrSD restriction endonucleases N-terminal domain-containing protein</fullName>
    </recommendedName>
</protein>
<dbReference type="Pfam" id="PF03235">
    <property type="entry name" value="GmrSD_N"/>
    <property type="match status" value="1"/>
</dbReference>
<name>A0A7W7CEP0_9PSEU</name>
<organism evidence="2 3">
    <name type="scientific">Crossiella cryophila</name>
    <dbReference type="NCBI Taxonomy" id="43355"/>
    <lineage>
        <taxon>Bacteria</taxon>
        <taxon>Bacillati</taxon>
        <taxon>Actinomycetota</taxon>
        <taxon>Actinomycetes</taxon>
        <taxon>Pseudonocardiales</taxon>
        <taxon>Pseudonocardiaceae</taxon>
        <taxon>Crossiella</taxon>
    </lineage>
</organism>
<dbReference type="EMBL" id="JACHMH010000001">
    <property type="protein sequence ID" value="MBB4679810.1"/>
    <property type="molecule type" value="Genomic_DNA"/>
</dbReference>